<evidence type="ECO:0000313" key="2">
    <source>
        <dbReference type="EMBL" id="RXK37219.1"/>
    </source>
</evidence>
<proteinExistence type="predicted"/>
<dbReference type="PANTHER" id="PTHR37171">
    <property type="entry name" value="SERINE/THREONINE-PROTEIN KINASE YRZF-RELATED"/>
    <property type="match status" value="1"/>
</dbReference>
<dbReference type="EMBL" id="SDIL01000074">
    <property type="protein sequence ID" value="RXK37219.1"/>
    <property type="molecule type" value="Genomic_DNA"/>
</dbReference>
<dbReference type="SUPFAM" id="SSF56112">
    <property type="entry name" value="Protein kinase-like (PK-like)"/>
    <property type="match status" value="1"/>
</dbReference>
<dbReference type="PANTHER" id="PTHR37171:SF1">
    <property type="entry name" value="SERINE_THREONINE-PROTEIN KINASE YRZF-RELATED"/>
    <property type="match status" value="1"/>
</dbReference>
<organism evidence="2 3">
    <name type="scientific">Tremella mesenterica</name>
    <name type="common">Jelly fungus</name>
    <dbReference type="NCBI Taxonomy" id="5217"/>
    <lineage>
        <taxon>Eukaryota</taxon>
        <taxon>Fungi</taxon>
        <taxon>Dikarya</taxon>
        <taxon>Basidiomycota</taxon>
        <taxon>Agaricomycotina</taxon>
        <taxon>Tremellomycetes</taxon>
        <taxon>Tremellales</taxon>
        <taxon>Tremellaceae</taxon>
        <taxon>Tremella</taxon>
    </lineage>
</organism>
<evidence type="ECO:0000313" key="3">
    <source>
        <dbReference type="Proteomes" id="UP000289152"/>
    </source>
</evidence>
<gene>
    <name evidence="2" type="ORF">M231_05509</name>
</gene>
<feature type="region of interest" description="Disordered" evidence="1">
    <location>
        <begin position="1"/>
        <end position="21"/>
    </location>
</feature>
<accession>A0A4Q1BHW4</accession>
<dbReference type="AlphaFoldDB" id="A0A4Q1BHW4"/>
<protein>
    <recommendedName>
        <fullName evidence="4">Protein kinase domain-containing protein</fullName>
    </recommendedName>
</protein>
<comment type="caution">
    <text evidence="2">The sequence shown here is derived from an EMBL/GenBank/DDBJ whole genome shotgun (WGS) entry which is preliminary data.</text>
</comment>
<keyword evidence="3" id="KW-1185">Reference proteome</keyword>
<dbReference type="InterPro" id="IPR011009">
    <property type="entry name" value="Kinase-like_dom_sf"/>
</dbReference>
<evidence type="ECO:0008006" key="4">
    <source>
        <dbReference type="Google" id="ProtNLM"/>
    </source>
</evidence>
<sequence length="743" mass="85009">MDGAEHLKSSPIPAPKPTRISEPYPSIIEQLIHCRHARYVTEHIQNPYPWDDVETSGSLLFINPNFPRTFTHSNHLIDYILPRNLRRACEMIEEYPDARGDLAWSLEKTATRAERVDGRRLWSDDDISMEFLSYYITHLPRMSRSGRYDNAVNSILPPGHFRDWFRAEERFVSNLYIRLFFRDISSNDTTRESDTVKAFLEFRSGSMGSSRTFEAVVLATKVGVVKVDGQGRAVITRKKMRKRLGRKVVDQVERLLTHVCASRPYYNPDSESELLMCDGFASDNRRQKPMADRQMWCQMLHHSVRIGLVTSHECTLLFYLNDGQLQLSDVIHPNDATAGRPCRSLTSLFFALSTVSENDFALPDEYARHPSPNKAEALVTDWTFDLRPETHVGASVENLPWWYHRVYKPYVGPQPASADFTFVELSKQGGLRMTAIEDIHDEATVQQLGPPSLFVRLSSEYTFQRVKKDDCWHSLLRARRWPSLLHGPISSSHLCSSRLPNLLPASTSLPASLGQTLSTTADPLPAVSSCTFDLPIVPNFVFRPQTVVVGELLSWGAVWDVFRLSSPPECTALPFEMIAKIITIECFEKVLDPETNYEIWIRGGATQMEIQQQVNREYLVLSQLAILDPPVIPRVLGLWGGLQRDYQVWVMIMEFVGEKLEGKLGKEDKAAVVNLYERLHAAGVLHGDVRRRHMRRRREVSNPQAIRLIDFDRAIVRSQLSEGEWRESVENEMKEVINVLQFD</sequence>
<dbReference type="VEuPathDB" id="FungiDB:TREMEDRAFT_64036"/>
<dbReference type="InterPro" id="IPR052396">
    <property type="entry name" value="Meiotic_Drive_Suppr_Kinase"/>
</dbReference>
<dbReference type="InParanoid" id="A0A4Q1BHW4"/>
<dbReference type="Proteomes" id="UP000289152">
    <property type="component" value="Unassembled WGS sequence"/>
</dbReference>
<name>A0A4Q1BHW4_TREME</name>
<reference evidence="2 3" key="1">
    <citation type="submission" date="2016-06" db="EMBL/GenBank/DDBJ databases">
        <title>Evolution of pathogenesis and genome organization in the Tremellales.</title>
        <authorList>
            <person name="Cuomo C."/>
            <person name="Litvintseva A."/>
            <person name="Heitman J."/>
            <person name="Chen Y."/>
            <person name="Sun S."/>
            <person name="Springer D."/>
            <person name="Dromer F."/>
            <person name="Young S."/>
            <person name="Zeng Q."/>
            <person name="Chapman S."/>
            <person name="Gujja S."/>
            <person name="Saif S."/>
            <person name="Birren B."/>
        </authorList>
    </citation>
    <scope>NUCLEOTIDE SEQUENCE [LARGE SCALE GENOMIC DNA]</scope>
    <source>
        <strain evidence="2 3">ATCC 28783</strain>
    </source>
</reference>
<dbReference type="Pfam" id="PF06293">
    <property type="entry name" value="Kdo"/>
    <property type="match status" value="1"/>
</dbReference>
<evidence type="ECO:0000256" key="1">
    <source>
        <dbReference type="SAM" id="MobiDB-lite"/>
    </source>
</evidence>